<sequence length="119" mass="12946">MLRCSPRTARRPRRKPIAPAAAEAATSAAPAVDAPPTQTGTALAWSQDDTAADEPLPYTGANPYEAEAISMRQPVQYLPTTGPVKEPLTWQRLPQLVFGLAACRVGRRRRSGDCVDQRY</sequence>
<dbReference type="AlphaFoldDB" id="A0AAD1H5N9"/>
<dbReference type="Proteomes" id="UP000466681">
    <property type="component" value="Chromosome"/>
</dbReference>
<organism evidence="2 3">
    <name type="scientific">Mycolicibacterium moriokaense</name>
    <dbReference type="NCBI Taxonomy" id="39691"/>
    <lineage>
        <taxon>Bacteria</taxon>
        <taxon>Bacillati</taxon>
        <taxon>Actinomycetota</taxon>
        <taxon>Actinomycetes</taxon>
        <taxon>Mycobacteriales</taxon>
        <taxon>Mycobacteriaceae</taxon>
        <taxon>Mycolicibacterium</taxon>
    </lineage>
</organism>
<evidence type="ECO:0000256" key="1">
    <source>
        <dbReference type="SAM" id="MobiDB-lite"/>
    </source>
</evidence>
<dbReference type="EMBL" id="AP022560">
    <property type="protein sequence ID" value="BBW99064.1"/>
    <property type="molecule type" value="Genomic_DNA"/>
</dbReference>
<name>A0AAD1H5N9_9MYCO</name>
<feature type="region of interest" description="Disordered" evidence="1">
    <location>
        <begin position="1"/>
        <end position="61"/>
    </location>
</feature>
<dbReference type="KEGG" id="mmor:MMOR_00010"/>
<accession>A0AAD1H5N9</accession>
<evidence type="ECO:0000313" key="3">
    <source>
        <dbReference type="Proteomes" id="UP000466681"/>
    </source>
</evidence>
<keyword evidence="3" id="KW-1185">Reference proteome</keyword>
<gene>
    <name evidence="2" type="ORF">MMOR_00010</name>
</gene>
<proteinExistence type="predicted"/>
<evidence type="ECO:0000313" key="2">
    <source>
        <dbReference type="EMBL" id="BBW99064.1"/>
    </source>
</evidence>
<protein>
    <submittedName>
        <fullName evidence="2">Uncharacterized protein</fullName>
    </submittedName>
</protein>
<feature type="compositionally biased region" description="Low complexity" evidence="1">
    <location>
        <begin position="17"/>
        <end position="37"/>
    </location>
</feature>
<reference evidence="2 3" key="1">
    <citation type="journal article" date="2019" name="Emerg. Microbes Infect.">
        <title>Comprehensive subspecies identification of 175 nontuberculous mycobacteria species based on 7547 genomic profiles.</title>
        <authorList>
            <person name="Matsumoto Y."/>
            <person name="Kinjo T."/>
            <person name="Motooka D."/>
            <person name="Nabeya D."/>
            <person name="Jung N."/>
            <person name="Uechi K."/>
            <person name="Horii T."/>
            <person name="Iida T."/>
            <person name="Fujita J."/>
            <person name="Nakamura S."/>
        </authorList>
    </citation>
    <scope>NUCLEOTIDE SEQUENCE [LARGE SCALE GENOMIC DNA]</scope>
    <source>
        <strain evidence="2 3">JCM 6375</strain>
    </source>
</reference>